<dbReference type="Gene3D" id="2.60.120.970">
    <property type="match status" value="1"/>
</dbReference>
<dbReference type="AlphaFoldDB" id="A0A0B6VLH8"/>
<evidence type="ECO:0000256" key="2">
    <source>
        <dbReference type="ARBA" id="ARBA00006656"/>
    </source>
</evidence>
<sequence length="301" mass="34866">MIYFYILLFAVVVSQNRSQSIFDREKNWEKQHETKIKSIILRKLNKNLENRRLSNFSDNYSKSFIKRLLEEENKEKTKIVVTAEKVLNSPTEIIITTNFNTIEAQSTISTANLFFYKKTTNSESNVLIIYVKLNGSVVSTISVSNKYTGWLDADVSAALQAWVKYSNGKTNSFSLICDNCNGNNFEISSENMHVPYLIINIVKVKQLPRQQHKRWSCNQDASCCSRPVYVSFEDLSWNWVLSPKGFWTNKCMGNCKDNKQGINNCCIPIEHESITMFYYDNDYIFYAKKVNNIVTKECGCR</sequence>
<dbReference type="Gene3D" id="2.10.90.10">
    <property type="entry name" value="Cystine-knot cytokines"/>
    <property type="match status" value="1"/>
</dbReference>
<protein>
    <submittedName>
        <fullName evidence="9">Activin-like 2 protein</fullName>
    </submittedName>
</protein>
<accession>A0A0B6VLH8</accession>
<evidence type="ECO:0000256" key="6">
    <source>
        <dbReference type="RuleBase" id="RU000354"/>
    </source>
</evidence>
<evidence type="ECO:0000256" key="4">
    <source>
        <dbReference type="ARBA" id="ARBA00023030"/>
    </source>
</evidence>
<evidence type="ECO:0000256" key="5">
    <source>
        <dbReference type="ARBA" id="ARBA00023157"/>
    </source>
</evidence>
<name>A0A0B6VLH8_HYDVU</name>
<dbReference type="PANTHER" id="PTHR11848:SF309">
    <property type="entry name" value="INHIBIN BETA CHAIN"/>
    <property type="match status" value="1"/>
</dbReference>
<dbReference type="Pfam" id="PF00019">
    <property type="entry name" value="TGF_beta"/>
    <property type="match status" value="2"/>
</dbReference>
<dbReference type="PROSITE" id="PS00250">
    <property type="entry name" value="TGF_BETA_1"/>
    <property type="match status" value="1"/>
</dbReference>
<dbReference type="InterPro" id="IPR001839">
    <property type="entry name" value="TGF-b_C"/>
</dbReference>
<dbReference type="EMBL" id="AB823948">
    <property type="protein sequence ID" value="BAQ19176.1"/>
    <property type="molecule type" value="mRNA"/>
</dbReference>
<dbReference type="InterPro" id="IPR015615">
    <property type="entry name" value="TGF-beta-rel"/>
</dbReference>
<evidence type="ECO:0000256" key="1">
    <source>
        <dbReference type="ARBA" id="ARBA00004613"/>
    </source>
</evidence>
<dbReference type="GO" id="GO:0005125">
    <property type="term" value="F:cytokine activity"/>
    <property type="evidence" value="ECO:0007669"/>
    <property type="project" value="TreeGrafter"/>
</dbReference>
<comment type="similarity">
    <text evidence="2 6">Belongs to the TGF-beta family.</text>
</comment>
<evidence type="ECO:0000256" key="3">
    <source>
        <dbReference type="ARBA" id="ARBA00022525"/>
    </source>
</evidence>
<organism evidence="9">
    <name type="scientific">Hydra vulgaris</name>
    <name type="common">Hydra</name>
    <name type="synonym">Hydra attenuata</name>
    <dbReference type="NCBI Taxonomy" id="6087"/>
    <lineage>
        <taxon>Eukaryota</taxon>
        <taxon>Metazoa</taxon>
        <taxon>Cnidaria</taxon>
        <taxon>Hydrozoa</taxon>
        <taxon>Hydroidolina</taxon>
        <taxon>Anthoathecata</taxon>
        <taxon>Aplanulata</taxon>
        <taxon>Hydridae</taxon>
        <taxon>Hydra</taxon>
    </lineage>
</organism>
<evidence type="ECO:0000313" key="9">
    <source>
        <dbReference type="EMBL" id="BAQ19176.1"/>
    </source>
</evidence>
<keyword evidence="7" id="KW-0732">Signal</keyword>
<dbReference type="OrthoDB" id="6516235at2759"/>
<reference evidence="9" key="1">
    <citation type="submission" date="2013-06" db="EMBL/GenBank/DDBJ databases">
        <title>Nodal signalling determines biradial asymmetry in Hydra.</title>
        <authorList>
            <person name="Watanabe H."/>
            <person name="Schmidt H."/>
            <person name="Kuhn A."/>
            <person name="Oezbek S."/>
            <person name="Hobmayer B."/>
            <person name="Holstein T.W."/>
        </authorList>
    </citation>
    <scope>NUCLEOTIDE SEQUENCE</scope>
</reference>
<dbReference type="GO" id="GO:0005615">
    <property type="term" value="C:extracellular space"/>
    <property type="evidence" value="ECO:0007669"/>
    <property type="project" value="TreeGrafter"/>
</dbReference>
<dbReference type="CDD" id="cd13756">
    <property type="entry name" value="TGF_beta_BMPs_GDFs"/>
    <property type="match status" value="1"/>
</dbReference>
<evidence type="ECO:0000259" key="8">
    <source>
        <dbReference type="PROSITE" id="PS51362"/>
    </source>
</evidence>
<dbReference type="PROSITE" id="PS51362">
    <property type="entry name" value="TGF_BETA_2"/>
    <property type="match status" value="1"/>
</dbReference>
<dbReference type="GO" id="GO:0008083">
    <property type="term" value="F:growth factor activity"/>
    <property type="evidence" value="ECO:0007669"/>
    <property type="project" value="UniProtKB-KW"/>
</dbReference>
<keyword evidence="5" id="KW-1015">Disulfide bond</keyword>
<feature type="domain" description="TGF-beta family profile" evidence="8">
    <location>
        <begin position="211"/>
        <end position="301"/>
    </location>
</feature>
<proteinExistence type="evidence at transcript level"/>
<evidence type="ECO:0000256" key="7">
    <source>
        <dbReference type="SAM" id="SignalP"/>
    </source>
</evidence>
<gene>
    <name evidence="9" type="primary">HmaActivin-like 2</name>
</gene>
<dbReference type="PANTHER" id="PTHR11848">
    <property type="entry name" value="TGF-BETA FAMILY"/>
    <property type="match status" value="1"/>
</dbReference>
<keyword evidence="4 6" id="KW-0339">Growth factor</keyword>
<dbReference type="SMART" id="SM00204">
    <property type="entry name" value="TGFB"/>
    <property type="match status" value="1"/>
</dbReference>
<feature type="signal peptide" evidence="7">
    <location>
        <begin position="1"/>
        <end position="18"/>
    </location>
</feature>
<keyword evidence="3" id="KW-0964">Secreted</keyword>
<dbReference type="SUPFAM" id="SSF57501">
    <property type="entry name" value="Cystine-knot cytokines"/>
    <property type="match status" value="1"/>
</dbReference>
<comment type="subcellular location">
    <subcellularLocation>
        <location evidence="1">Secreted</location>
    </subcellularLocation>
</comment>
<dbReference type="InterPro" id="IPR017948">
    <property type="entry name" value="TGFb_CS"/>
</dbReference>
<dbReference type="InterPro" id="IPR029034">
    <property type="entry name" value="Cystine-knot_cytokine"/>
</dbReference>
<feature type="chain" id="PRO_5002125184" evidence="7">
    <location>
        <begin position="19"/>
        <end position="301"/>
    </location>
</feature>